<dbReference type="AlphaFoldDB" id="A0A2T6C915"/>
<comment type="caution">
    <text evidence="6">The sequence shown here is derived from an EMBL/GenBank/DDBJ whole genome shotgun (WGS) entry which is preliminary data.</text>
</comment>
<dbReference type="Gene3D" id="2.30.110.50">
    <property type="match status" value="1"/>
</dbReference>
<accession>A0A2T6C915</accession>
<dbReference type="Pfam" id="PF05954">
    <property type="entry name" value="Phage_GPD"/>
    <property type="match status" value="1"/>
</dbReference>
<dbReference type="OrthoDB" id="9762420at2"/>
<dbReference type="Pfam" id="PF22178">
    <property type="entry name" value="Gp5_trimer_C"/>
    <property type="match status" value="1"/>
</dbReference>
<dbReference type="Gene3D" id="2.40.50.230">
    <property type="entry name" value="Gp5 N-terminal domain"/>
    <property type="match status" value="1"/>
</dbReference>
<evidence type="ECO:0000256" key="2">
    <source>
        <dbReference type="ARBA" id="ARBA00005558"/>
    </source>
</evidence>
<dbReference type="InterPro" id="IPR054030">
    <property type="entry name" value="Gp5_Vgr_C"/>
</dbReference>
<feature type="domain" description="Gp5/Type VI secretion system Vgr C-terminal trimerisation" evidence="5">
    <location>
        <begin position="493"/>
        <end position="598"/>
    </location>
</feature>
<proteinExistence type="inferred from homology"/>
<dbReference type="PANTHER" id="PTHR32305:SF15">
    <property type="entry name" value="PROTEIN RHSA-RELATED"/>
    <property type="match status" value="1"/>
</dbReference>
<dbReference type="NCBIfam" id="TIGR03361">
    <property type="entry name" value="VI_Rhs_Vgr"/>
    <property type="match status" value="1"/>
</dbReference>
<dbReference type="Pfam" id="PF04717">
    <property type="entry name" value="Phage_base_V"/>
    <property type="match status" value="1"/>
</dbReference>
<sequence length="667" mass="74669">MLKNLDPAGYPLRLEGDVKGKKLLPLTAEVREGVSRIPTVSVEFFCENAKLALTELVGKTMHLVAADDKDAQNRWFRGTCISAEYVGKVEVGAHYRAEVRPWLWFLTRRTDVRVYQKKTVVEIITEVIEEYGFSGHIDKKLNGSYQPREYCTQYRETDFDFVSRLMEEEGIYYFFRHEGDTEKMVLADAPSAHEPIAEPSKLLFMPQTIKSTIEVADPVVFEWNNAEEVRSGKVTLEDYDFETTSADLTTESSKSGVAYIDQKHERYDYPGHYRKAPLGEDFAKVRMESESVQHKTIEGLSDAVMMGVGRTFTLDKSPRPDDPTTVMVLECEHQFLQVQALGDAVLGGLFTALGVEDIEAGHNDAHLVRFKAIASDAQYRSPQTTPWPNIGGIHTAVVTGPSGEEIWTDKFGRIKIQFHWDRDGKSDDNSSCWVRTMMPWSGNRWGAIAIPRIGQEVVIQFEEGDPDRPLCIGMLYNDKTMPPYSLPGNKTQSGVKTNSSLKGGGFNELMFEDKKDDELVRFQSEKNYEQIVKNNASIKVGLEKKDDGNLDVEVHNDVNETINEGNYTELVKMGDHKTTLDKGDHETLLKTGDMKVDVKAGKIVVTAMKSIEFKVGGSSIKMDPKSITVKSPTVTVQANIKADVTSPLTTVKADTMLTLKGGVVFIN</sequence>
<evidence type="ECO:0000313" key="6">
    <source>
        <dbReference type="EMBL" id="PTX64773.1"/>
    </source>
</evidence>
<evidence type="ECO:0000256" key="1">
    <source>
        <dbReference type="ARBA" id="ARBA00004613"/>
    </source>
</evidence>
<dbReference type="SUPFAM" id="SSF69349">
    <property type="entry name" value="Phage fibre proteins"/>
    <property type="match status" value="1"/>
</dbReference>
<dbReference type="GO" id="GO:0005576">
    <property type="term" value="C:extracellular region"/>
    <property type="evidence" value="ECO:0007669"/>
    <property type="project" value="UniProtKB-SubCell"/>
</dbReference>
<dbReference type="InterPro" id="IPR050708">
    <property type="entry name" value="T6SS_VgrG/RHS"/>
</dbReference>
<evidence type="ECO:0000313" key="7">
    <source>
        <dbReference type="Proteomes" id="UP000244092"/>
    </source>
</evidence>
<dbReference type="Gene3D" id="3.55.50.10">
    <property type="entry name" value="Baseplate protein-like domains"/>
    <property type="match status" value="1"/>
</dbReference>
<comment type="subcellular location">
    <subcellularLocation>
        <location evidence="1">Secreted</location>
    </subcellularLocation>
</comment>
<dbReference type="SUPFAM" id="SSF69255">
    <property type="entry name" value="gp5 N-terminal domain-like"/>
    <property type="match status" value="1"/>
</dbReference>
<feature type="domain" description="Gp5/Type VI secretion system Vgr protein OB-fold" evidence="4">
    <location>
        <begin position="409"/>
        <end position="476"/>
    </location>
</feature>
<organism evidence="6 7">
    <name type="scientific">Sulfitobacter mediterraneus</name>
    <dbReference type="NCBI Taxonomy" id="83219"/>
    <lineage>
        <taxon>Bacteria</taxon>
        <taxon>Pseudomonadati</taxon>
        <taxon>Pseudomonadota</taxon>
        <taxon>Alphaproteobacteria</taxon>
        <taxon>Rhodobacterales</taxon>
        <taxon>Roseobacteraceae</taxon>
        <taxon>Sulfitobacter</taxon>
    </lineage>
</organism>
<comment type="similarity">
    <text evidence="2">Belongs to the VgrG protein family.</text>
</comment>
<evidence type="ECO:0000259" key="4">
    <source>
        <dbReference type="Pfam" id="PF04717"/>
    </source>
</evidence>
<dbReference type="InterPro" id="IPR006533">
    <property type="entry name" value="T6SS_Vgr_RhsGE"/>
</dbReference>
<evidence type="ECO:0000259" key="5">
    <source>
        <dbReference type="Pfam" id="PF22178"/>
    </source>
</evidence>
<dbReference type="RefSeq" id="WP_025049902.1">
    <property type="nucleotide sequence ID" value="NZ_QBKU01000015.1"/>
</dbReference>
<keyword evidence="3" id="KW-0964">Secreted</keyword>
<name>A0A2T6C915_9RHOB</name>
<dbReference type="InterPro" id="IPR017847">
    <property type="entry name" value="T6SS_RhsGE_Vgr_subset"/>
</dbReference>
<dbReference type="NCBIfam" id="TIGR01646">
    <property type="entry name" value="vgr_GE"/>
    <property type="match status" value="1"/>
</dbReference>
<reference evidence="6 7" key="1">
    <citation type="submission" date="2018-04" db="EMBL/GenBank/DDBJ databases">
        <title>Genomic Encyclopedia of Archaeal and Bacterial Type Strains, Phase II (KMG-II): from individual species to whole genera.</title>
        <authorList>
            <person name="Goeker M."/>
        </authorList>
    </citation>
    <scope>NUCLEOTIDE SEQUENCE [LARGE SCALE GENOMIC DNA]</scope>
    <source>
        <strain evidence="6 7">DSM 12244</strain>
    </source>
</reference>
<dbReference type="EMBL" id="QBKU01000015">
    <property type="protein sequence ID" value="PTX64773.1"/>
    <property type="molecule type" value="Genomic_DNA"/>
</dbReference>
<dbReference type="InterPro" id="IPR006531">
    <property type="entry name" value="Gp5/Vgr_OB"/>
</dbReference>
<evidence type="ECO:0000256" key="3">
    <source>
        <dbReference type="ARBA" id="ARBA00022525"/>
    </source>
</evidence>
<dbReference type="InterPro" id="IPR037026">
    <property type="entry name" value="Vgr_OB-fold_dom_sf"/>
</dbReference>
<gene>
    <name evidence="6" type="ORF">C8N31_11542</name>
</gene>
<dbReference type="Gene3D" id="4.10.220.110">
    <property type="match status" value="1"/>
</dbReference>
<dbReference type="SUPFAM" id="SSF69279">
    <property type="entry name" value="Phage tail proteins"/>
    <property type="match status" value="2"/>
</dbReference>
<dbReference type="PANTHER" id="PTHR32305">
    <property type="match status" value="1"/>
</dbReference>
<protein>
    <submittedName>
        <fullName evidence="6">Type VI secretion system secreted protein VgrG</fullName>
    </submittedName>
</protein>
<dbReference type="Proteomes" id="UP000244092">
    <property type="component" value="Unassembled WGS sequence"/>
</dbReference>